<evidence type="ECO:0000313" key="3">
    <source>
        <dbReference type="Proteomes" id="UP000501122"/>
    </source>
</evidence>
<protein>
    <recommendedName>
        <fullName evidence="1">DUF5780 domain-containing protein</fullName>
    </recommendedName>
</protein>
<name>A0AAE7BZV9_9STAP</name>
<feature type="domain" description="DUF5780" evidence="1">
    <location>
        <begin position="7"/>
        <end position="111"/>
    </location>
</feature>
<accession>A0AAE7BZV9</accession>
<sequence length="125" mass="14345">MYPDLLSAVAKNNSAKEIKRIMIGFVAWDEAGNPVKLKANFDIHKDYYFSAESDELSMKPGDEYGRKNGLPLDAKVKVASFKAIVEQYEDVDGKIWDNPELREFNKVYVGKKLSEIENVDKYIYE</sequence>
<dbReference type="Pfam" id="PF19092">
    <property type="entry name" value="DUF5780"/>
    <property type="match status" value="1"/>
</dbReference>
<organism evidence="2 3">
    <name type="scientific">Macrococcoides canis</name>
    <dbReference type="NCBI Taxonomy" id="1855823"/>
    <lineage>
        <taxon>Bacteria</taxon>
        <taxon>Bacillati</taxon>
        <taxon>Bacillota</taxon>
        <taxon>Bacilli</taxon>
        <taxon>Bacillales</taxon>
        <taxon>Staphylococcaceae</taxon>
        <taxon>Macrococcoides</taxon>
    </lineage>
</organism>
<dbReference type="Proteomes" id="UP000501122">
    <property type="component" value="Chromosome"/>
</dbReference>
<dbReference type="AlphaFoldDB" id="A0AAE7BZV9"/>
<gene>
    <name evidence="2" type="ORF">GTN30_02925</name>
</gene>
<dbReference type="InterPro" id="IPR043939">
    <property type="entry name" value="DUF5780"/>
</dbReference>
<evidence type="ECO:0000313" key="2">
    <source>
        <dbReference type="EMBL" id="QIH77609.1"/>
    </source>
</evidence>
<evidence type="ECO:0000259" key="1">
    <source>
        <dbReference type="Pfam" id="PF19092"/>
    </source>
</evidence>
<reference evidence="2" key="1">
    <citation type="journal article" date="2020" name="Antimicrob. Agents Chemother.">
        <title>The novel macrolide resistance genes mef(D), msr(F) and msr(H) are present on resistance islands in Macrococcus canis, Macrococcus caseolyticus and Staphylococcus aureus.</title>
        <authorList>
            <person name="Schwendener S."/>
            <person name="Dona V."/>
            <person name="Perreten V."/>
        </authorList>
    </citation>
    <scope>NUCLEOTIDE SEQUENCE</scope>
    <source>
        <strain evidence="2">Epi0076A</strain>
    </source>
</reference>
<dbReference type="RefSeq" id="WP_164953089.1">
    <property type="nucleotide sequence ID" value="NZ_CP047363.1"/>
</dbReference>
<proteinExistence type="predicted"/>
<dbReference type="EMBL" id="CP047363">
    <property type="protein sequence ID" value="QIH77609.1"/>
    <property type="molecule type" value="Genomic_DNA"/>
</dbReference>